<dbReference type="Proteomes" id="UP000193307">
    <property type="component" value="Unassembled WGS sequence"/>
</dbReference>
<proteinExistence type="predicted"/>
<dbReference type="EMBL" id="FWFW01000003">
    <property type="protein sequence ID" value="SLN35110.1"/>
    <property type="molecule type" value="Genomic_DNA"/>
</dbReference>
<sequence length="301" mass="34355">MDVADTSEKADWRDAMRTLGAAEGFYQELGELHTALHIKRGSTLIVTFENLDHVFEGGADKMPWGYDFVTKRGWSMLGLMAHDWTWYRDEDVYAFFDRLKSDGFFDGFERVVFYGASMGGYAAAAFSAACPGAIVVAISPQATLSRTDASWETRYHKAWRRDFSNAYGYAPDMIKTAEKVFVFYDPLAPLDAMHAALFRGDNVVKLRCRYFGHRIASMWIKLGILKPIVEQSIAGTLTEPAFYKMLRARREEPRFQREMLDRLQKDGRPWMIARYCKAVLARRGGPKFRKALTTALQKMSA</sequence>
<dbReference type="SUPFAM" id="SSF53474">
    <property type="entry name" value="alpha/beta-Hydrolases"/>
    <property type="match status" value="1"/>
</dbReference>
<evidence type="ECO:0000313" key="1">
    <source>
        <dbReference type="EMBL" id="SLN35110.1"/>
    </source>
</evidence>
<reference evidence="1 2" key="1">
    <citation type="submission" date="2017-03" db="EMBL/GenBank/DDBJ databases">
        <authorList>
            <person name="Afonso C.L."/>
            <person name="Miller P.J."/>
            <person name="Scott M.A."/>
            <person name="Spackman E."/>
            <person name="Goraichik I."/>
            <person name="Dimitrov K.M."/>
            <person name="Suarez D.L."/>
            <person name="Swayne D.E."/>
        </authorList>
    </citation>
    <scope>NUCLEOTIDE SEQUENCE [LARGE SCALE GENOMIC DNA]</scope>
    <source>
        <strain evidence="1 2">CECT 7971</strain>
    </source>
</reference>
<dbReference type="InterPro" id="IPR029058">
    <property type="entry name" value="AB_hydrolase_fold"/>
</dbReference>
<name>A0A1Y5S8W5_9RHOB</name>
<protein>
    <recommendedName>
        <fullName evidence="3">Phosphoadenosine phosphosulfate reductase</fullName>
    </recommendedName>
</protein>
<dbReference type="STRING" id="658057.SAMN04488032_10613"/>
<dbReference type="Gene3D" id="3.40.50.1820">
    <property type="entry name" value="alpha/beta hydrolase"/>
    <property type="match status" value="1"/>
</dbReference>
<dbReference type="OrthoDB" id="1997677at2"/>
<dbReference type="RefSeq" id="WP_085848404.1">
    <property type="nucleotide sequence ID" value="NZ_FNZV01000006.1"/>
</dbReference>
<evidence type="ECO:0008006" key="3">
    <source>
        <dbReference type="Google" id="ProtNLM"/>
    </source>
</evidence>
<organism evidence="1 2">
    <name type="scientific">Pacificibacter marinus</name>
    <dbReference type="NCBI Taxonomy" id="658057"/>
    <lineage>
        <taxon>Bacteria</taxon>
        <taxon>Pseudomonadati</taxon>
        <taxon>Pseudomonadota</taxon>
        <taxon>Alphaproteobacteria</taxon>
        <taxon>Rhodobacterales</taxon>
        <taxon>Roseobacteraceae</taxon>
        <taxon>Pacificibacter</taxon>
    </lineage>
</organism>
<evidence type="ECO:0000313" key="2">
    <source>
        <dbReference type="Proteomes" id="UP000193307"/>
    </source>
</evidence>
<keyword evidence="2" id="KW-1185">Reference proteome</keyword>
<dbReference type="AlphaFoldDB" id="A0A1Y5S8W5"/>
<gene>
    <name evidence="1" type="ORF">PAM7971_01541</name>
</gene>
<accession>A0A1Y5S8W5</accession>